<feature type="transmembrane region" description="Helical" evidence="1">
    <location>
        <begin position="6"/>
        <end position="23"/>
    </location>
</feature>
<keyword evidence="3" id="KW-1185">Reference proteome</keyword>
<accession>A0A7X1B037</accession>
<reference evidence="2 3" key="1">
    <citation type="submission" date="2020-07" db="EMBL/GenBank/DDBJ databases">
        <authorList>
            <person name="Feng X."/>
        </authorList>
    </citation>
    <scope>NUCLEOTIDE SEQUENCE [LARGE SCALE GENOMIC DNA]</scope>
    <source>
        <strain evidence="2 3">JCM14086</strain>
    </source>
</reference>
<gene>
    <name evidence="2" type="ORF">H5P30_15355</name>
</gene>
<keyword evidence="1" id="KW-1133">Transmembrane helix</keyword>
<dbReference type="RefSeq" id="WP_185693801.1">
    <property type="nucleotide sequence ID" value="NZ_JACHVA010000121.1"/>
</dbReference>
<feature type="transmembrane region" description="Helical" evidence="1">
    <location>
        <begin position="84"/>
        <end position="105"/>
    </location>
</feature>
<evidence type="ECO:0000313" key="2">
    <source>
        <dbReference type="EMBL" id="MBC2603160.1"/>
    </source>
</evidence>
<sequence length="112" mass="12079">MIHKDALPFLVLAVVAVVAGLAGKKKGKNVGFVLFCLGGFLPLISYISNAERLPIPSSLEMAGFFSAIPLFLAGSSLSKRKKNWFFWIATGTAIMIAALLNLMIIGRLRMPV</sequence>
<dbReference type="AlphaFoldDB" id="A0A7X1B037"/>
<feature type="transmembrane region" description="Helical" evidence="1">
    <location>
        <begin position="30"/>
        <end position="47"/>
    </location>
</feature>
<evidence type="ECO:0000313" key="3">
    <source>
        <dbReference type="Proteomes" id="UP000525652"/>
    </source>
</evidence>
<keyword evidence="1" id="KW-0472">Membrane</keyword>
<feature type="transmembrane region" description="Helical" evidence="1">
    <location>
        <begin position="53"/>
        <end position="72"/>
    </location>
</feature>
<proteinExistence type="predicted"/>
<name>A0A7X1B037_9BACT</name>
<comment type="caution">
    <text evidence="2">The sequence shown here is derived from an EMBL/GenBank/DDBJ whole genome shotgun (WGS) entry which is preliminary data.</text>
</comment>
<protein>
    <submittedName>
        <fullName evidence="2">Uncharacterized protein</fullName>
    </submittedName>
</protein>
<dbReference type="EMBL" id="JACHVA010000121">
    <property type="protein sequence ID" value="MBC2603160.1"/>
    <property type="molecule type" value="Genomic_DNA"/>
</dbReference>
<organism evidence="2 3">
    <name type="scientific">Puniceicoccus vermicola</name>
    <dbReference type="NCBI Taxonomy" id="388746"/>
    <lineage>
        <taxon>Bacteria</taxon>
        <taxon>Pseudomonadati</taxon>
        <taxon>Verrucomicrobiota</taxon>
        <taxon>Opitutia</taxon>
        <taxon>Puniceicoccales</taxon>
        <taxon>Puniceicoccaceae</taxon>
        <taxon>Puniceicoccus</taxon>
    </lineage>
</organism>
<dbReference type="Proteomes" id="UP000525652">
    <property type="component" value="Unassembled WGS sequence"/>
</dbReference>
<keyword evidence="1" id="KW-0812">Transmembrane</keyword>
<evidence type="ECO:0000256" key="1">
    <source>
        <dbReference type="SAM" id="Phobius"/>
    </source>
</evidence>